<organism evidence="2 3">
    <name type="scientific">Phyllosticta capitalensis</name>
    <dbReference type="NCBI Taxonomy" id="121624"/>
    <lineage>
        <taxon>Eukaryota</taxon>
        <taxon>Fungi</taxon>
        <taxon>Dikarya</taxon>
        <taxon>Ascomycota</taxon>
        <taxon>Pezizomycotina</taxon>
        <taxon>Dothideomycetes</taxon>
        <taxon>Dothideomycetes incertae sedis</taxon>
        <taxon>Botryosphaeriales</taxon>
        <taxon>Phyllostictaceae</taxon>
        <taxon>Phyllosticta</taxon>
    </lineage>
</organism>
<evidence type="ECO:0000313" key="3">
    <source>
        <dbReference type="Proteomes" id="UP001492380"/>
    </source>
</evidence>
<dbReference type="SUPFAM" id="SSF54695">
    <property type="entry name" value="POZ domain"/>
    <property type="match status" value="1"/>
</dbReference>
<comment type="caution">
    <text evidence="2">The sequence shown here is derived from an EMBL/GenBank/DDBJ whole genome shotgun (WGS) entry which is preliminary data.</text>
</comment>
<dbReference type="Gene3D" id="3.30.710.10">
    <property type="entry name" value="Potassium Channel Kv1.1, Chain A"/>
    <property type="match status" value="1"/>
</dbReference>
<sequence>RFLQTGLHSDLKVRDKNGHEWNVHKVVVAKFCNFFENALKGPCKESVTNVVEMTDDDPAALKALIEFLYVEDYDIMTATDNNIVLEFHLQVYIIATIYEVQSLRLMAFARFVRLLMTKTCPAPSLVSLLATAYANTRDSDKLLRPFVAR</sequence>
<dbReference type="PROSITE" id="PS50097">
    <property type="entry name" value="BTB"/>
    <property type="match status" value="1"/>
</dbReference>
<dbReference type="CDD" id="cd18186">
    <property type="entry name" value="BTB_POZ_ZBTB_KLHL-like"/>
    <property type="match status" value="1"/>
</dbReference>
<feature type="non-terminal residue" evidence="2">
    <location>
        <position position="1"/>
    </location>
</feature>
<reference evidence="2 3" key="1">
    <citation type="submission" date="2024-04" db="EMBL/GenBank/DDBJ databases">
        <title>Phyllosticta paracitricarpa is synonymous to the EU quarantine fungus P. citricarpa based on phylogenomic analyses.</title>
        <authorList>
            <consortium name="Lawrence Berkeley National Laboratory"/>
            <person name="Van Ingen-Buijs V.A."/>
            <person name="Van Westerhoven A.C."/>
            <person name="Haridas S."/>
            <person name="Skiadas P."/>
            <person name="Martin F."/>
            <person name="Groenewald J.Z."/>
            <person name="Crous P.W."/>
            <person name="Seidl M.F."/>
        </authorList>
    </citation>
    <scope>NUCLEOTIDE SEQUENCE [LARGE SCALE GENOMIC DNA]</scope>
    <source>
        <strain evidence="2 3">CBS 123374</strain>
    </source>
</reference>
<dbReference type="PANTHER" id="PTHR47843:SF5">
    <property type="entry name" value="BTB_POZ DOMAIN PROTEIN"/>
    <property type="match status" value="1"/>
</dbReference>
<dbReference type="InterPro" id="IPR000210">
    <property type="entry name" value="BTB/POZ_dom"/>
</dbReference>
<accession>A0ABR1YIN5</accession>
<dbReference type="InterPro" id="IPR011333">
    <property type="entry name" value="SKP1/BTB/POZ_sf"/>
</dbReference>
<keyword evidence="3" id="KW-1185">Reference proteome</keyword>
<name>A0ABR1YIN5_9PEZI</name>
<dbReference type="EMBL" id="JBBWRZ010000008">
    <property type="protein sequence ID" value="KAK8230774.1"/>
    <property type="molecule type" value="Genomic_DNA"/>
</dbReference>
<evidence type="ECO:0000313" key="2">
    <source>
        <dbReference type="EMBL" id="KAK8230774.1"/>
    </source>
</evidence>
<feature type="domain" description="BTB" evidence="1">
    <location>
        <begin position="9"/>
        <end position="77"/>
    </location>
</feature>
<feature type="non-terminal residue" evidence="2">
    <location>
        <position position="149"/>
    </location>
</feature>
<dbReference type="Proteomes" id="UP001492380">
    <property type="component" value="Unassembled WGS sequence"/>
</dbReference>
<protein>
    <recommendedName>
        <fullName evidence="1">BTB domain-containing protein</fullName>
    </recommendedName>
</protein>
<proteinExistence type="predicted"/>
<dbReference type="Pfam" id="PF00651">
    <property type="entry name" value="BTB"/>
    <property type="match status" value="1"/>
</dbReference>
<evidence type="ECO:0000259" key="1">
    <source>
        <dbReference type="PROSITE" id="PS50097"/>
    </source>
</evidence>
<dbReference type="PANTHER" id="PTHR47843">
    <property type="entry name" value="BTB DOMAIN-CONTAINING PROTEIN-RELATED"/>
    <property type="match status" value="1"/>
</dbReference>
<gene>
    <name evidence="2" type="ORF">HDK90DRAFT_390165</name>
</gene>